<evidence type="ECO:0000256" key="2">
    <source>
        <dbReference type="ARBA" id="ARBA00022898"/>
    </source>
</evidence>
<dbReference type="SUPFAM" id="SSF53686">
    <property type="entry name" value="Tryptophan synthase beta subunit-like PLP-dependent enzymes"/>
    <property type="match status" value="1"/>
</dbReference>
<gene>
    <name evidence="4" type="ORF">IW256_005818</name>
</gene>
<evidence type="ECO:0000256" key="1">
    <source>
        <dbReference type="ARBA" id="ARBA00001933"/>
    </source>
</evidence>
<comment type="caution">
    <text evidence="4">The sequence shown here is derived from an EMBL/GenBank/DDBJ whole genome shotgun (WGS) entry which is preliminary data.</text>
</comment>
<dbReference type="InterPro" id="IPR036052">
    <property type="entry name" value="TrpB-like_PALP_sf"/>
</dbReference>
<dbReference type="AlphaFoldDB" id="A0A931DKJ4"/>
<name>A0A931DKJ4_9ACTN</name>
<evidence type="ECO:0000313" key="4">
    <source>
        <dbReference type="EMBL" id="MBG6091705.1"/>
    </source>
</evidence>
<organism evidence="4 5">
    <name type="scientific">Actinomadura viridis</name>
    <dbReference type="NCBI Taxonomy" id="58110"/>
    <lineage>
        <taxon>Bacteria</taxon>
        <taxon>Bacillati</taxon>
        <taxon>Actinomycetota</taxon>
        <taxon>Actinomycetes</taxon>
        <taxon>Streptosporangiales</taxon>
        <taxon>Thermomonosporaceae</taxon>
        <taxon>Actinomadura</taxon>
    </lineage>
</organism>
<comment type="cofactor">
    <cofactor evidence="1">
        <name>pyridoxal 5'-phosphate</name>
        <dbReference type="ChEBI" id="CHEBI:597326"/>
    </cofactor>
</comment>
<dbReference type="RefSeq" id="WP_197013984.1">
    <property type="nucleotide sequence ID" value="NZ_BAABES010000002.1"/>
</dbReference>
<keyword evidence="4" id="KW-0456">Lyase</keyword>
<dbReference type="Pfam" id="PF00291">
    <property type="entry name" value="PALP"/>
    <property type="match status" value="1"/>
</dbReference>
<keyword evidence="5" id="KW-1185">Reference proteome</keyword>
<sequence length="425" mass="44283">MTETGPLAPLRCPRCGRPGDPYDLTFYRGCPDCRAAGTPVNYVCEIPPERVAAGLPATRAPDAPGLWRWHEVLPVDPEYAVSLGEGGTPLLPLPRFGERIGVPRLYLKNESANPTWSHKDRLAALSVAAARAAGATTITAASTGNHGAALAAYAGRAGLRCVIFTMATVPETMKTLMLSYGAEVIAVPEGGQRYVLLAEAVEQHGWYPASNGTTPPVGSTPYGVDGYKTIAYELYEQLGGRVPDVMVLPVAYGDCMSGLRRGFADLRAAGATDQVPRLVGAEVFTALADGLAAAAEGADRLGPVRTRPTAGFSIAGTHTTHQAIHAAQDAVTVGEDDMLSVQRSLAATEGVFGEASSAAAVAAATTLARTGRIAPDETVVCLLTSSGLKDPAAGRALLPDVPVIDVNVTGAERFISGLDRREPSR</sequence>
<evidence type="ECO:0000313" key="5">
    <source>
        <dbReference type="Proteomes" id="UP000614047"/>
    </source>
</evidence>
<dbReference type="EMBL" id="JADOUA010000001">
    <property type="protein sequence ID" value="MBG6091705.1"/>
    <property type="molecule type" value="Genomic_DNA"/>
</dbReference>
<dbReference type="InterPro" id="IPR050214">
    <property type="entry name" value="Cys_Synth/Cystath_Beta-Synth"/>
</dbReference>
<dbReference type="GO" id="GO:0004795">
    <property type="term" value="F:threonine synthase activity"/>
    <property type="evidence" value="ECO:0007669"/>
    <property type="project" value="UniProtKB-EC"/>
</dbReference>
<keyword evidence="2" id="KW-0663">Pyridoxal phosphate</keyword>
<dbReference type="InterPro" id="IPR001926">
    <property type="entry name" value="TrpB-like_PALP"/>
</dbReference>
<protein>
    <submittedName>
        <fullName evidence="4">Threonine synthase</fullName>
        <ecNumber evidence="4">4.2.3.1</ecNumber>
    </submittedName>
</protein>
<accession>A0A931DKJ4</accession>
<dbReference type="PANTHER" id="PTHR10314">
    <property type="entry name" value="CYSTATHIONINE BETA-SYNTHASE"/>
    <property type="match status" value="1"/>
</dbReference>
<evidence type="ECO:0000259" key="3">
    <source>
        <dbReference type="Pfam" id="PF00291"/>
    </source>
</evidence>
<feature type="domain" description="Tryptophan synthase beta chain-like PALP" evidence="3">
    <location>
        <begin position="81"/>
        <end position="384"/>
    </location>
</feature>
<dbReference type="Gene3D" id="3.40.50.1100">
    <property type="match status" value="2"/>
</dbReference>
<dbReference type="Proteomes" id="UP000614047">
    <property type="component" value="Unassembled WGS sequence"/>
</dbReference>
<reference evidence="4" key="1">
    <citation type="submission" date="2020-11" db="EMBL/GenBank/DDBJ databases">
        <title>Sequencing the genomes of 1000 actinobacteria strains.</title>
        <authorList>
            <person name="Klenk H.-P."/>
        </authorList>
    </citation>
    <scope>NUCLEOTIDE SEQUENCE</scope>
    <source>
        <strain evidence="4">DSM 43175</strain>
    </source>
</reference>
<dbReference type="EC" id="4.2.3.1" evidence="4"/>
<proteinExistence type="predicted"/>
<dbReference type="GO" id="GO:1901605">
    <property type="term" value="P:alpha-amino acid metabolic process"/>
    <property type="evidence" value="ECO:0007669"/>
    <property type="project" value="UniProtKB-ARBA"/>
</dbReference>